<proteinExistence type="predicted"/>
<organism evidence="1 2">
    <name type="scientific">Candidatus Segetimicrobium genomatis</name>
    <dbReference type="NCBI Taxonomy" id="2569760"/>
    <lineage>
        <taxon>Bacteria</taxon>
        <taxon>Bacillati</taxon>
        <taxon>Candidatus Sysuimicrobiota</taxon>
        <taxon>Candidatus Sysuimicrobiia</taxon>
        <taxon>Candidatus Sysuimicrobiales</taxon>
        <taxon>Candidatus Segetimicrobiaceae</taxon>
        <taxon>Candidatus Segetimicrobium</taxon>
    </lineage>
</organism>
<comment type="caution">
    <text evidence="1">The sequence shown here is derived from an EMBL/GenBank/DDBJ whole genome shotgun (WGS) entry which is preliminary data.</text>
</comment>
<gene>
    <name evidence="1" type="ORF">E6H01_14550</name>
</gene>
<sequence length="180" mass="19197">MSWLIRAAVAGALLHITPTVILEKRPEAATRLAPGADAFFAREVHLSDPDAHKLHEAVDWSPEDGLLTFYTGKRGANVVSAFLFVRVDTPHGPIEVAVGFDPAGAVRGVEITKATVETKPWVLEALRAGLTDAYRGLKPGQTPGGASRVRDKVGQLPAYIAGEIDKGVARALAAYGAFYR</sequence>
<reference evidence="1 2" key="1">
    <citation type="journal article" date="2019" name="Nat. Microbiol.">
        <title>Mediterranean grassland soil C-N compound turnover is dependent on rainfall and depth, and is mediated by genomically divergent microorganisms.</title>
        <authorList>
            <person name="Diamond S."/>
            <person name="Andeer P.F."/>
            <person name="Li Z."/>
            <person name="Crits-Christoph A."/>
            <person name="Burstein D."/>
            <person name="Anantharaman K."/>
            <person name="Lane K.R."/>
            <person name="Thomas B.C."/>
            <person name="Pan C."/>
            <person name="Northen T.R."/>
            <person name="Banfield J.F."/>
        </authorList>
    </citation>
    <scope>NUCLEOTIDE SEQUENCE [LARGE SCALE GENOMIC DNA]</scope>
    <source>
        <strain evidence="1">NP_4</strain>
    </source>
</reference>
<evidence type="ECO:0000313" key="1">
    <source>
        <dbReference type="EMBL" id="TMI95160.1"/>
    </source>
</evidence>
<evidence type="ECO:0000313" key="2">
    <source>
        <dbReference type="Proteomes" id="UP000319353"/>
    </source>
</evidence>
<evidence type="ECO:0008006" key="3">
    <source>
        <dbReference type="Google" id="ProtNLM"/>
    </source>
</evidence>
<dbReference type="Proteomes" id="UP000319353">
    <property type="component" value="Unassembled WGS sequence"/>
</dbReference>
<dbReference type="EMBL" id="VBAL01000299">
    <property type="protein sequence ID" value="TMI95160.1"/>
    <property type="molecule type" value="Genomic_DNA"/>
</dbReference>
<name>A0A537KHB7_9BACT</name>
<protein>
    <recommendedName>
        <fullName evidence="3">FMN-binding protein</fullName>
    </recommendedName>
</protein>
<accession>A0A537KHB7</accession>
<dbReference type="AlphaFoldDB" id="A0A537KHB7"/>